<organism evidence="2 3">
    <name type="scientific">Rotaria socialis</name>
    <dbReference type="NCBI Taxonomy" id="392032"/>
    <lineage>
        <taxon>Eukaryota</taxon>
        <taxon>Metazoa</taxon>
        <taxon>Spiralia</taxon>
        <taxon>Gnathifera</taxon>
        <taxon>Rotifera</taxon>
        <taxon>Eurotatoria</taxon>
        <taxon>Bdelloidea</taxon>
        <taxon>Philodinida</taxon>
        <taxon>Philodinidae</taxon>
        <taxon>Rotaria</taxon>
    </lineage>
</organism>
<gene>
    <name evidence="2" type="ORF">QYT958_LOCUS36885</name>
</gene>
<dbReference type="GO" id="GO:2001070">
    <property type="term" value="F:starch binding"/>
    <property type="evidence" value="ECO:0007669"/>
    <property type="project" value="InterPro"/>
</dbReference>
<sequence length="106" mass="12418">MICRVIYDVEFRVLVKEKLSPSDSVLVTGSCEQLGEWTPNRCIPLTRIDRTEDGEIWSTNIKVNGPQRTFYRYVIAQIIRTDDDMNLIIKKCKNLFIFFCLNILIE</sequence>
<reference evidence="2" key="1">
    <citation type="submission" date="2021-02" db="EMBL/GenBank/DDBJ databases">
        <authorList>
            <person name="Nowell W R."/>
        </authorList>
    </citation>
    <scope>NUCLEOTIDE SEQUENCE</scope>
</reference>
<dbReference type="EMBL" id="CAJOBR010029992">
    <property type="protein sequence ID" value="CAF4988807.1"/>
    <property type="molecule type" value="Genomic_DNA"/>
</dbReference>
<dbReference type="SMART" id="SM01065">
    <property type="entry name" value="CBM_2"/>
    <property type="match status" value="1"/>
</dbReference>
<feature type="domain" description="CBM20" evidence="1">
    <location>
        <begin position="8"/>
        <end position="95"/>
    </location>
</feature>
<proteinExistence type="predicted"/>
<dbReference type="Gene3D" id="2.60.40.10">
    <property type="entry name" value="Immunoglobulins"/>
    <property type="match status" value="1"/>
</dbReference>
<dbReference type="InterPro" id="IPR013784">
    <property type="entry name" value="Carb-bd-like_fold"/>
</dbReference>
<protein>
    <recommendedName>
        <fullName evidence="1">CBM20 domain-containing protein</fullName>
    </recommendedName>
</protein>
<evidence type="ECO:0000259" key="1">
    <source>
        <dbReference type="SMART" id="SM01065"/>
    </source>
</evidence>
<dbReference type="InterPro" id="IPR013783">
    <property type="entry name" value="Ig-like_fold"/>
</dbReference>
<dbReference type="Pfam" id="PF00686">
    <property type="entry name" value="CBM_20"/>
    <property type="match status" value="1"/>
</dbReference>
<accession>A0A821ZYA6</accession>
<dbReference type="InterPro" id="IPR002044">
    <property type="entry name" value="CBM20"/>
</dbReference>
<name>A0A821ZYA6_9BILA</name>
<dbReference type="AlphaFoldDB" id="A0A821ZYA6"/>
<comment type="caution">
    <text evidence="2">The sequence shown here is derived from an EMBL/GenBank/DDBJ whole genome shotgun (WGS) entry which is preliminary data.</text>
</comment>
<dbReference type="SUPFAM" id="SSF49452">
    <property type="entry name" value="Starch-binding domain-like"/>
    <property type="match status" value="1"/>
</dbReference>
<evidence type="ECO:0000313" key="3">
    <source>
        <dbReference type="Proteomes" id="UP000663848"/>
    </source>
</evidence>
<evidence type="ECO:0000313" key="2">
    <source>
        <dbReference type="EMBL" id="CAF4988807.1"/>
    </source>
</evidence>
<dbReference type="Proteomes" id="UP000663848">
    <property type="component" value="Unassembled WGS sequence"/>
</dbReference>